<evidence type="ECO:0000313" key="2">
    <source>
        <dbReference type="EMBL" id="AFU67547.1"/>
    </source>
</evidence>
<evidence type="ECO:0000256" key="1">
    <source>
        <dbReference type="SAM" id="SignalP"/>
    </source>
</evidence>
<keyword evidence="3" id="KW-1185">Reference proteome</keyword>
<evidence type="ECO:0000313" key="3">
    <source>
        <dbReference type="Proteomes" id="UP000008514"/>
    </source>
</evidence>
<dbReference type="InterPro" id="IPR021953">
    <property type="entry name" value="DUF3570"/>
</dbReference>
<reference evidence="2" key="1">
    <citation type="submission" date="2006-03" db="EMBL/GenBank/DDBJ databases">
        <authorList>
            <person name="Bowman J."/>
            <person name="Ferriera S."/>
            <person name="Johnson J."/>
            <person name="Kravitz S."/>
            <person name="Halpern A."/>
            <person name="Remington K."/>
            <person name="Beeson K."/>
            <person name="Tran B."/>
            <person name="Rogers Y.-H."/>
            <person name="Friedman R."/>
            <person name="Venter J.C."/>
        </authorList>
    </citation>
    <scope>NUCLEOTIDE SEQUENCE [LARGE SCALE GENOMIC DNA]</scope>
    <source>
        <strain evidence="2">ATCC 700755</strain>
    </source>
</reference>
<feature type="signal peptide" evidence="1">
    <location>
        <begin position="1"/>
        <end position="21"/>
    </location>
</feature>
<proteinExistence type="predicted"/>
<feature type="chain" id="PRO_5003879271" description="DUF3570 domain-containing protein" evidence="1">
    <location>
        <begin position="22"/>
        <end position="431"/>
    </location>
</feature>
<keyword evidence="1" id="KW-0732">Signal</keyword>
<dbReference type="AlphaFoldDB" id="K4IAC4"/>
<reference evidence="2" key="2">
    <citation type="submission" date="2012-09" db="EMBL/GenBank/DDBJ databases">
        <title>The complete sequence of Psychroflexus torquis an extreme psychrophile from sea-ice that is stimulated by light.</title>
        <authorList>
            <person name="Feng S."/>
            <person name="Powell S.M."/>
            <person name="Bowman J.P."/>
        </authorList>
    </citation>
    <scope>NUCLEOTIDE SEQUENCE [LARGE SCALE GENOMIC DNA]</scope>
    <source>
        <strain evidence="2">ATCC 700755</strain>
    </source>
</reference>
<dbReference type="eggNOG" id="COG2067">
    <property type="taxonomic scope" value="Bacteria"/>
</dbReference>
<dbReference type="RefSeq" id="WP_015023164.1">
    <property type="nucleotide sequence ID" value="NC_018721.1"/>
</dbReference>
<dbReference type="STRING" id="313595.P700755_000524"/>
<dbReference type="Pfam" id="PF12094">
    <property type="entry name" value="DUF3570"/>
    <property type="match status" value="1"/>
</dbReference>
<gene>
    <name evidence="2" type="ordered locus">P700755_000524</name>
</gene>
<dbReference type="HOGENOM" id="CLU_052167_0_0_10"/>
<dbReference type="EMBL" id="CP003879">
    <property type="protein sequence ID" value="AFU67547.1"/>
    <property type="molecule type" value="Genomic_DNA"/>
</dbReference>
<dbReference type="Proteomes" id="UP000008514">
    <property type="component" value="Chromosome"/>
</dbReference>
<accession>K4IAC4</accession>
<dbReference type="OrthoDB" id="5450709at2"/>
<organism evidence="2 3">
    <name type="scientific">Psychroflexus torquis (strain ATCC 700755 / CIP 106069 / ACAM 623)</name>
    <dbReference type="NCBI Taxonomy" id="313595"/>
    <lineage>
        <taxon>Bacteria</taxon>
        <taxon>Pseudomonadati</taxon>
        <taxon>Bacteroidota</taxon>
        <taxon>Flavobacteriia</taxon>
        <taxon>Flavobacteriales</taxon>
        <taxon>Flavobacteriaceae</taxon>
        <taxon>Psychroflexus</taxon>
    </lineage>
</organism>
<sequence>MKKYITFYSIVLLLVSGHIMAQEEEPTEYKKRVLESVEVNLLSSYYTQDGENAAVTGGRGTEELTDIAPSINISIPLNDDDVLTVDATVSAYTSASSSNIDPFDGPQPADPFVASSGASEQDTWFGLTANYAHSSDDRNTIISGNVSFANEYDYSSIGFGGSITKLFNEKNTELQLNVNAYFDSWRPQYPIEFREGFNLSDYSFSGNPNFSSNYTQFQDESRNSYSIGVSLSQILSKSIQTSFIGDVVLQNGLLSTPHQRVYFGDFEDTMVENFTLGNDIERLPDTRTKIALGNRTNFYLNQNFILRTYYRFYTDDWGIDSHTFKAELPIKLGLNYTLYPMYRYYTQTAANDFGEYNTIVSTQEFYTSDYDLAEYDAHQYGIGFKYYDPLNKLNIGGFGLKSINLEYNYYERTTQNFNANITSLSFNFVAN</sequence>
<name>K4IAC4_PSYTT</name>
<evidence type="ECO:0008006" key="4">
    <source>
        <dbReference type="Google" id="ProtNLM"/>
    </source>
</evidence>
<protein>
    <recommendedName>
        <fullName evidence="4">DUF3570 domain-containing protein</fullName>
    </recommendedName>
</protein>
<dbReference type="KEGG" id="ptq:P700755_000524"/>